<reference evidence="5 6" key="1">
    <citation type="submission" date="2018-09" db="EMBL/GenBank/DDBJ databases">
        <authorList>
            <person name="Wang Z."/>
        </authorList>
    </citation>
    <scope>NUCLEOTIDE SEQUENCE [LARGE SCALE GENOMIC DNA]</scope>
    <source>
        <strain evidence="5 6">ALS 81</strain>
    </source>
</reference>
<dbReference type="PANTHER" id="PTHR30408:SF13">
    <property type="entry name" value="TYPE I RESTRICTION ENZYME HINDI SPECIFICITY SUBUNIT"/>
    <property type="match status" value="1"/>
</dbReference>
<comment type="caution">
    <text evidence="5">The sequence shown here is derived from an EMBL/GenBank/DDBJ whole genome shotgun (WGS) entry which is preliminary data.</text>
</comment>
<gene>
    <name evidence="5" type="ORF">DBZ36_01095</name>
</gene>
<keyword evidence="5" id="KW-0540">Nuclease</keyword>
<organism evidence="5 6">
    <name type="scientific">Alginatibacterium sediminis</name>
    <dbReference type="NCBI Taxonomy" id="2164068"/>
    <lineage>
        <taxon>Bacteria</taxon>
        <taxon>Pseudomonadati</taxon>
        <taxon>Pseudomonadota</taxon>
        <taxon>Gammaproteobacteria</taxon>
        <taxon>Alteromonadales</taxon>
        <taxon>Alteromonadaceae</taxon>
        <taxon>Alginatibacterium</taxon>
    </lineage>
</organism>
<protein>
    <submittedName>
        <fullName evidence="5">Restriction endonuclease subunit S</fullName>
    </submittedName>
</protein>
<dbReference type="AlphaFoldDB" id="A0A420ENN4"/>
<evidence type="ECO:0000313" key="5">
    <source>
        <dbReference type="EMBL" id="RKF22273.1"/>
    </source>
</evidence>
<dbReference type="SUPFAM" id="SSF116734">
    <property type="entry name" value="DNA methylase specificity domain"/>
    <property type="match status" value="2"/>
</dbReference>
<dbReference type="GO" id="GO:0003677">
    <property type="term" value="F:DNA binding"/>
    <property type="evidence" value="ECO:0007669"/>
    <property type="project" value="UniProtKB-KW"/>
</dbReference>
<dbReference type="PANTHER" id="PTHR30408">
    <property type="entry name" value="TYPE-1 RESTRICTION ENZYME ECOKI SPECIFICITY PROTEIN"/>
    <property type="match status" value="1"/>
</dbReference>
<dbReference type="RefSeq" id="WP_120353075.1">
    <property type="nucleotide sequence ID" value="NZ_RAQO01000001.1"/>
</dbReference>
<dbReference type="CDD" id="cd17267">
    <property type="entry name" value="RMtype1_S_EcoAO83I-TRD1-CR1_like"/>
    <property type="match status" value="1"/>
</dbReference>
<name>A0A420ENN4_9ALTE</name>
<evidence type="ECO:0000256" key="1">
    <source>
        <dbReference type="ARBA" id="ARBA00010923"/>
    </source>
</evidence>
<dbReference type="InterPro" id="IPR044946">
    <property type="entry name" value="Restrct_endonuc_typeI_TRD_sf"/>
</dbReference>
<dbReference type="GO" id="GO:0009307">
    <property type="term" value="P:DNA restriction-modification system"/>
    <property type="evidence" value="ECO:0007669"/>
    <property type="project" value="UniProtKB-KW"/>
</dbReference>
<feature type="domain" description="Type I restriction modification DNA specificity" evidence="4">
    <location>
        <begin position="20"/>
        <end position="156"/>
    </location>
</feature>
<feature type="domain" description="Type I restriction modification DNA specificity" evidence="4">
    <location>
        <begin position="205"/>
        <end position="362"/>
    </location>
</feature>
<evidence type="ECO:0000256" key="3">
    <source>
        <dbReference type="ARBA" id="ARBA00023125"/>
    </source>
</evidence>
<comment type="similarity">
    <text evidence="1">Belongs to the type-I restriction system S methylase family.</text>
</comment>
<accession>A0A420ENN4</accession>
<evidence type="ECO:0000313" key="6">
    <source>
        <dbReference type="Proteomes" id="UP000286482"/>
    </source>
</evidence>
<sequence>MNWIDSTVGEYSPFVYGKGLPKTKRQVGEHPVFGSNGCIDYHNDFFIDGPGLIIGRKGSVGAVHLSEVSFWPIDTAFYVKKETLGELRFTYYLLRSLGLEKMNSDSAVPGLNRDNAHALSIRIPGTESEREALGNKLALLDHKIGLNNKTNQTLEQMAQAIFKSWFVDFDPVKAKMNGQHPEGMDAVTASLFPEKLVESELGLIPEGWEVKPFKKVIDKYVDNRGKTPPIVENGIPLVEVKHLPESSAFPKLNTDKRVTEETFNTWFRVHVEPKDVLISTVGTIGRTSFVKNTNFGIAQNVLGLRFGKIVEPEYMFYTIKAHRFQHDMDARLVTTVQSSIKRKDLDTIDILVPPSNVQKEFCKLVGSLLDGQYSKNAENIDLASLRDTLLPKLLSGEIELNDEGKILDTLADNLLNAIGFEPEHDDKYSDLSQYLNESSSANRDIACFMSTKGPYGSEGGTFVRLPKAIKALNKLTSIDGGYNELAGNAAVGVILDGSSFIVNNVIPLGLLNKVCQGIFGTKIAIEPRDCVLLTSIHYAKSSTIDEILLSQRRNFEHLNLKTMDEQEVGERLQYLESLGLVKLDGANVYLLDTIVQH</sequence>
<dbReference type="Pfam" id="PF01420">
    <property type="entry name" value="Methylase_S"/>
    <property type="match status" value="2"/>
</dbReference>
<dbReference type="GO" id="GO:0004519">
    <property type="term" value="F:endonuclease activity"/>
    <property type="evidence" value="ECO:0007669"/>
    <property type="project" value="UniProtKB-KW"/>
</dbReference>
<evidence type="ECO:0000259" key="4">
    <source>
        <dbReference type="Pfam" id="PF01420"/>
    </source>
</evidence>
<evidence type="ECO:0000256" key="2">
    <source>
        <dbReference type="ARBA" id="ARBA00022747"/>
    </source>
</evidence>
<dbReference type="InterPro" id="IPR052021">
    <property type="entry name" value="Type-I_RS_S_subunit"/>
</dbReference>
<dbReference type="Proteomes" id="UP000286482">
    <property type="component" value="Unassembled WGS sequence"/>
</dbReference>
<dbReference type="OrthoDB" id="9798929at2"/>
<dbReference type="EMBL" id="RAQO01000001">
    <property type="protein sequence ID" value="RKF22273.1"/>
    <property type="molecule type" value="Genomic_DNA"/>
</dbReference>
<keyword evidence="6" id="KW-1185">Reference proteome</keyword>
<keyword evidence="2" id="KW-0680">Restriction system</keyword>
<dbReference type="InterPro" id="IPR000055">
    <property type="entry name" value="Restrct_endonuc_typeI_TRD"/>
</dbReference>
<keyword evidence="5" id="KW-0255">Endonuclease</keyword>
<proteinExistence type="inferred from homology"/>
<dbReference type="Gene3D" id="3.90.220.20">
    <property type="entry name" value="DNA methylase specificity domains"/>
    <property type="match status" value="2"/>
</dbReference>
<keyword evidence="3" id="KW-0238">DNA-binding</keyword>
<keyword evidence="5" id="KW-0378">Hydrolase</keyword>